<dbReference type="PANTHER" id="PTHR40448:SF1">
    <property type="entry name" value="TWO-COMPONENT SENSOR HISTIDINE KINASE"/>
    <property type="match status" value="1"/>
</dbReference>
<evidence type="ECO:0000313" key="4">
    <source>
        <dbReference type="Proteomes" id="UP000028525"/>
    </source>
</evidence>
<dbReference type="EMBL" id="JPME01000011">
    <property type="protein sequence ID" value="KEZ90467.1"/>
    <property type="molecule type" value="Genomic_DNA"/>
</dbReference>
<evidence type="ECO:0000256" key="1">
    <source>
        <dbReference type="SAM" id="Phobius"/>
    </source>
</evidence>
<keyword evidence="1" id="KW-1133">Transmembrane helix</keyword>
<dbReference type="InterPro" id="IPR032834">
    <property type="entry name" value="NatK-like_C"/>
</dbReference>
<dbReference type="CDD" id="cd16935">
    <property type="entry name" value="HATPase_AgrC-ComD-like"/>
    <property type="match status" value="1"/>
</dbReference>
<dbReference type="PANTHER" id="PTHR40448">
    <property type="entry name" value="TWO-COMPONENT SENSOR HISTIDINE KINASE"/>
    <property type="match status" value="1"/>
</dbReference>
<protein>
    <recommendedName>
        <fullName evidence="2">Sensor histidine kinase NatK-like C-terminal domain-containing protein</fullName>
    </recommendedName>
</protein>
<dbReference type="SUPFAM" id="SSF55874">
    <property type="entry name" value="ATPase domain of HSP90 chaperone/DNA topoisomerase II/histidine kinase"/>
    <property type="match status" value="1"/>
</dbReference>
<dbReference type="Pfam" id="PF14501">
    <property type="entry name" value="HATPase_c_5"/>
    <property type="match status" value="1"/>
</dbReference>
<organism evidence="3 4">
    <name type="scientific">Lacrimispora celerecrescens</name>
    <dbReference type="NCBI Taxonomy" id="29354"/>
    <lineage>
        <taxon>Bacteria</taxon>
        <taxon>Bacillati</taxon>
        <taxon>Bacillota</taxon>
        <taxon>Clostridia</taxon>
        <taxon>Lachnospirales</taxon>
        <taxon>Lachnospiraceae</taxon>
        <taxon>Lacrimispora</taxon>
    </lineage>
</organism>
<feature type="transmembrane region" description="Helical" evidence="1">
    <location>
        <begin position="80"/>
        <end position="105"/>
    </location>
</feature>
<dbReference type="InterPro" id="IPR036890">
    <property type="entry name" value="HATPase_C_sf"/>
</dbReference>
<dbReference type="Gene3D" id="3.30.565.10">
    <property type="entry name" value="Histidine kinase-like ATPase, C-terminal domain"/>
    <property type="match status" value="1"/>
</dbReference>
<dbReference type="OrthoDB" id="9773869at2"/>
<dbReference type="GO" id="GO:0042802">
    <property type="term" value="F:identical protein binding"/>
    <property type="evidence" value="ECO:0007669"/>
    <property type="project" value="TreeGrafter"/>
</dbReference>
<dbReference type="RefSeq" id="WP_038280297.1">
    <property type="nucleotide sequence ID" value="NZ_JPME01000011.1"/>
</dbReference>
<sequence length="453" mass="52535">MIYLVIPVVLLYYYAFLLYYRKLFPAQRRRPIQVLLILAIIATSYIFLNPTDVRWLRLPVIMIAMTIGLRYSTGMDWLQAAYGGSCSVLFAYCFRGIFAVISAFIFCNHDLSNIEAYYASTVLVLPFVLLFLTILYKTILPDDKLRLFLHNRSQLKYVVTYEITAAANLVVINSGRDLFPFDILLSDNILSPYGMWYVKVGLGAYVLTIGMLIYAIYQSIKSTELQEYQWRMEMLEEQYERQVRHYNSYQKYTESFREFKHDYRSMMGLLKPLIRANENEKALQLIDDMFEEMQKKVVVHKKYSDSVVLDAMLQDLTNICEKNEIRLSSNVFIPRNTGLSTIDAIRIFSNYSNNAVEACQKVPVSDRFIDIVSANELHWVTLQVVNSYDGKSLNHNGKFLTTKPDKQSHGLGLRIVEQIAESLGGFVIYEENFESKTFLVRVHIPRSSEKQTD</sequence>
<feature type="transmembrane region" description="Helical" evidence="1">
    <location>
        <begin position="31"/>
        <end position="48"/>
    </location>
</feature>
<gene>
    <name evidence="3" type="ORF">IO98_09155</name>
</gene>
<name>A0A084JND3_9FIRM</name>
<feature type="transmembrane region" description="Helical" evidence="1">
    <location>
        <begin position="117"/>
        <end position="136"/>
    </location>
</feature>
<keyword evidence="1" id="KW-0812">Transmembrane</keyword>
<proteinExistence type="predicted"/>
<evidence type="ECO:0000259" key="2">
    <source>
        <dbReference type="Pfam" id="PF14501"/>
    </source>
</evidence>
<keyword evidence="1" id="KW-0472">Membrane</keyword>
<feature type="domain" description="Sensor histidine kinase NatK-like C-terminal" evidence="2">
    <location>
        <begin position="340"/>
        <end position="445"/>
    </location>
</feature>
<feature type="transmembrane region" description="Helical" evidence="1">
    <location>
        <begin position="54"/>
        <end position="73"/>
    </location>
</feature>
<keyword evidence="4" id="KW-1185">Reference proteome</keyword>
<evidence type="ECO:0000313" key="3">
    <source>
        <dbReference type="EMBL" id="KEZ90467.1"/>
    </source>
</evidence>
<dbReference type="AlphaFoldDB" id="A0A084JND3"/>
<feature type="transmembrane region" description="Helical" evidence="1">
    <location>
        <begin position="196"/>
        <end position="217"/>
    </location>
</feature>
<accession>A0A084JND3</accession>
<reference evidence="3 4" key="1">
    <citation type="submission" date="2014-07" db="EMBL/GenBank/DDBJ databases">
        <title>Draft genome of Clostridium celerecrescens 152B isolated from sediments associated with methane hydrate from Krishna Godavari basin.</title>
        <authorList>
            <person name="Honkalas V.S."/>
            <person name="Dabir A.P."/>
            <person name="Arora P."/>
            <person name="Dhakephalkar P.K."/>
        </authorList>
    </citation>
    <scope>NUCLEOTIDE SEQUENCE [LARGE SCALE GENOMIC DNA]</scope>
    <source>
        <strain evidence="3 4">152B</strain>
    </source>
</reference>
<dbReference type="Proteomes" id="UP000028525">
    <property type="component" value="Unassembled WGS sequence"/>
</dbReference>
<dbReference type="STRING" id="29354.IO98_09155"/>
<feature type="transmembrane region" description="Helical" evidence="1">
    <location>
        <begin position="6"/>
        <end position="24"/>
    </location>
</feature>
<comment type="caution">
    <text evidence="3">The sequence shown here is derived from an EMBL/GenBank/DDBJ whole genome shotgun (WGS) entry which is preliminary data.</text>
</comment>